<evidence type="ECO:0000313" key="7">
    <source>
        <dbReference type="EMBL" id="CAF28400.1"/>
    </source>
</evidence>
<keyword evidence="1 5" id="KW-0732">Signal</keyword>
<dbReference type="Proteomes" id="UP000000421">
    <property type="component" value="Chromosome"/>
</dbReference>
<dbReference type="InterPro" id="IPR036328">
    <property type="entry name" value="MliC_sf"/>
</dbReference>
<dbReference type="EMBL" id="BX897699">
    <property type="protein sequence ID" value="CAF28400.1"/>
    <property type="molecule type" value="Genomic_DNA"/>
</dbReference>
<evidence type="ECO:0000313" key="8">
    <source>
        <dbReference type="Proteomes" id="UP000000421"/>
    </source>
</evidence>
<reference evidence="7 8" key="1">
    <citation type="journal article" date="2004" name="Proc. Natl. Acad. Sci. U.S.A.">
        <title>The louse-borne human pathogen Bartonella quintana is a genomic derivative of the zoonotic agent Bartonella henselae.</title>
        <authorList>
            <person name="Alsmark U.C.M."/>
            <person name="Frank A.C."/>
            <person name="Karlberg E.O."/>
            <person name="Legault B.-A."/>
            <person name="Ardell D.H."/>
            <person name="Canbaeck B."/>
            <person name="Eriksson A.-S."/>
            <person name="Naeslund A.K."/>
            <person name="Handley S.A."/>
            <person name="Huvet M."/>
            <person name="La Scola B."/>
            <person name="Holmberg M."/>
            <person name="Andersson S.G.E."/>
        </authorList>
    </citation>
    <scope>NUCLEOTIDE SEQUENCE [LARGE SCALE GENOMIC DNA]</scope>
    <source>
        <strain evidence="8">ATCC 49882 / DSM 28221 / CCUG 30454 / Houston 1</strain>
    </source>
</reference>
<protein>
    <recommendedName>
        <fullName evidence="6">C-type lysozyme inhibitor domain-containing protein</fullName>
    </recommendedName>
</protein>
<feature type="chain" id="PRO_5030017638" description="C-type lysozyme inhibitor domain-containing protein" evidence="5">
    <location>
        <begin position="27"/>
        <end position="131"/>
    </location>
</feature>
<evidence type="ECO:0000256" key="4">
    <source>
        <dbReference type="ARBA" id="ARBA00023288"/>
    </source>
</evidence>
<feature type="domain" description="C-type lysozyme inhibitor" evidence="6">
    <location>
        <begin position="46"/>
        <end position="116"/>
    </location>
</feature>
<dbReference type="Pfam" id="PF09864">
    <property type="entry name" value="MliC"/>
    <property type="match status" value="1"/>
</dbReference>
<keyword evidence="2" id="KW-0472">Membrane</keyword>
<dbReference type="KEGG" id="bhe:BH16390"/>
<proteinExistence type="predicted"/>
<evidence type="ECO:0000256" key="1">
    <source>
        <dbReference type="ARBA" id="ARBA00022729"/>
    </source>
</evidence>
<dbReference type="EnsemblBacteria" id="CAF28400">
    <property type="protein sequence ID" value="CAF28400"/>
    <property type="gene ID" value="BH16390"/>
</dbReference>
<keyword evidence="3" id="KW-0564">Palmitate</keyword>
<dbReference type="RefSeq" id="WP_011181400.1">
    <property type="nucleotide sequence ID" value="NC_005956.1"/>
</dbReference>
<dbReference type="eggNOG" id="COG3895">
    <property type="taxonomic scope" value="Bacteria"/>
</dbReference>
<dbReference type="OrthoDB" id="120729at2"/>
<dbReference type="SUPFAM" id="SSF141488">
    <property type="entry name" value="YdhA-like"/>
    <property type="match status" value="1"/>
</dbReference>
<organism evidence="7 8">
    <name type="scientific">Bartonella henselae (strain ATCC 49882 / DSM 28221 / CCUG 30454 / Houston 1)</name>
    <name type="common">Rochalimaea henselae</name>
    <dbReference type="NCBI Taxonomy" id="283166"/>
    <lineage>
        <taxon>Bacteria</taxon>
        <taxon>Pseudomonadati</taxon>
        <taxon>Pseudomonadota</taxon>
        <taxon>Alphaproteobacteria</taxon>
        <taxon>Hyphomicrobiales</taxon>
        <taxon>Bartonellaceae</taxon>
        <taxon>Bartonella</taxon>
    </lineage>
</organism>
<gene>
    <name evidence="7" type="ordered locus">BH16390</name>
</gene>
<dbReference type="InterPro" id="IPR018660">
    <property type="entry name" value="MliC"/>
</dbReference>
<dbReference type="Gene3D" id="2.40.128.200">
    <property type="match status" value="1"/>
</dbReference>
<evidence type="ECO:0000256" key="2">
    <source>
        <dbReference type="ARBA" id="ARBA00023136"/>
    </source>
</evidence>
<evidence type="ECO:0000256" key="3">
    <source>
        <dbReference type="ARBA" id="ARBA00023139"/>
    </source>
</evidence>
<evidence type="ECO:0000256" key="5">
    <source>
        <dbReference type="SAM" id="SignalP"/>
    </source>
</evidence>
<keyword evidence="4" id="KW-0449">Lipoprotein</keyword>
<accession>A0A0R4J892</accession>
<dbReference type="GeneID" id="92986258"/>
<dbReference type="PaxDb" id="283166-BH16390"/>
<dbReference type="AlphaFoldDB" id="A0A0R4J892"/>
<name>A0A0R4J892_BARHE</name>
<feature type="signal peptide" evidence="5">
    <location>
        <begin position="1"/>
        <end position="26"/>
    </location>
</feature>
<evidence type="ECO:0000259" key="6">
    <source>
        <dbReference type="Pfam" id="PF09864"/>
    </source>
</evidence>
<sequence>MKKTLHILGFFAALNLSLFSSNNAFSGSLIIEVPDDPEPTTQTIAYECKAGTNKKRVEAIYLNADNISLVDFKWNNDRIIATKIISNMGIKYAGAQYIWWKKNNEVTLYDLLDDPEEKKPILCTDESILLF</sequence>
<keyword evidence="8" id="KW-1185">Reference proteome</keyword>